<evidence type="ECO:0000256" key="6">
    <source>
        <dbReference type="ARBA" id="ARBA00023134"/>
    </source>
</evidence>
<dbReference type="Pfam" id="PF00071">
    <property type="entry name" value="Ras"/>
    <property type="match status" value="1"/>
</dbReference>
<dbReference type="STRING" id="61395.A0A1Y1WAM8"/>
<evidence type="ECO:0000313" key="11">
    <source>
        <dbReference type="Proteomes" id="UP000193922"/>
    </source>
</evidence>
<evidence type="ECO:0000256" key="9">
    <source>
        <dbReference type="SAM" id="MobiDB-lite"/>
    </source>
</evidence>
<dbReference type="AlphaFoldDB" id="A0A1Y1WAM8"/>
<evidence type="ECO:0000256" key="3">
    <source>
        <dbReference type="ARBA" id="ARBA00022481"/>
    </source>
</evidence>
<evidence type="ECO:0000256" key="5">
    <source>
        <dbReference type="ARBA" id="ARBA00022927"/>
    </source>
</evidence>
<evidence type="ECO:0000256" key="4">
    <source>
        <dbReference type="ARBA" id="ARBA00022741"/>
    </source>
</evidence>
<dbReference type="OrthoDB" id="9989112at2759"/>
<dbReference type="SUPFAM" id="SSF52540">
    <property type="entry name" value="P-loop containing nucleoside triphosphate hydrolases"/>
    <property type="match status" value="1"/>
</dbReference>
<feature type="region of interest" description="Disordered" evidence="9">
    <location>
        <begin position="181"/>
        <end position="204"/>
    </location>
</feature>
<dbReference type="NCBIfam" id="TIGR00231">
    <property type="entry name" value="small_GTP"/>
    <property type="match status" value="1"/>
</dbReference>
<dbReference type="Proteomes" id="UP000193922">
    <property type="component" value="Unassembled WGS sequence"/>
</dbReference>
<comment type="caution">
    <text evidence="10">The sequence shown here is derived from an EMBL/GenBank/DDBJ whole genome shotgun (WGS) entry which is preliminary data.</text>
</comment>
<comment type="similarity">
    <text evidence="1">Belongs to the small GTPase superfamily. Rab family.</text>
</comment>
<dbReference type="SMART" id="SM00176">
    <property type="entry name" value="RAN"/>
    <property type="match status" value="1"/>
</dbReference>
<keyword evidence="7" id="KW-0449">Lipoprotein</keyword>
<sequence length="204" mass="22812">MDTLPEIAATFKILLIGDSNVGKSSILLRFTDDHFLPPDEASATIGVDFKVKMLDLDDTRYKLTLWDTAGQERFRTLTSSYYRGAQGVILVYDVCSRESFDHLDEWFEELSTYCTKDEVVKMVIGNKIDKEAERAVSRKEGAEYARKHQTLFLECSAKTKIGVQQAMEELVSKIAESPTIRRSPGRNTVTVDESVSSGYGGCGC</sequence>
<keyword evidence="2" id="KW-0813">Transport</keyword>
<dbReference type="FunFam" id="3.40.50.300:FF:001312">
    <property type="entry name" value="Ras-related protein Rab-18"/>
    <property type="match status" value="1"/>
</dbReference>
<dbReference type="SMART" id="SM00177">
    <property type="entry name" value="ARF"/>
    <property type="match status" value="1"/>
</dbReference>
<dbReference type="SMART" id="SM00173">
    <property type="entry name" value="RAS"/>
    <property type="match status" value="1"/>
</dbReference>
<dbReference type="InterPro" id="IPR050227">
    <property type="entry name" value="Rab"/>
</dbReference>
<accession>A0A1Y1WAM8</accession>
<keyword evidence="6" id="KW-0342">GTP-binding</keyword>
<keyword evidence="11" id="KW-1185">Reference proteome</keyword>
<gene>
    <name evidence="10" type="ORF">DL89DRAFT_322613</name>
</gene>
<evidence type="ECO:0000256" key="1">
    <source>
        <dbReference type="ARBA" id="ARBA00006270"/>
    </source>
</evidence>
<dbReference type="PROSITE" id="PS51420">
    <property type="entry name" value="RHO"/>
    <property type="match status" value="1"/>
</dbReference>
<dbReference type="PROSITE" id="PS51417">
    <property type="entry name" value="ARF"/>
    <property type="match status" value="1"/>
</dbReference>
<feature type="compositionally biased region" description="Polar residues" evidence="9">
    <location>
        <begin position="185"/>
        <end position="197"/>
    </location>
</feature>
<dbReference type="PANTHER" id="PTHR47977">
    <property type="entry name" value="RAS-RELATED PROTEIN RAB"/>
    <property type="match status" value="1"/>
</dbReference>
<evidence type="ECO:0000313" key="10">
    <source>
        <dbReference type="EMBL" id="ORX70204.1"/>
    </source>
</evidence>
<keyword evidence="5" id="KW-0653">Protein transport</keyword>
<keyword evidence="4" id="KW-0547">Nucleotide-binding</keyword>
<proteinExistence type="inferred from homology"/>
<evidence type="ECO:0000256" key="8">
    <source>
        <dbReference type="ARBA" id="ARBA00023289"/>
    </source>
</evidence>
<reference evidence="10 11" key="1">
    <citation type="submission" date="2016-07" db="EMBL/GenBank/DDBJ databases">
        <title>Pervasive Adenine N6-methylation of Active Genes in Fungi.</title>
        <authorList>
            <consortium name="DOE Joint Genome Institute"/>
            <person name="Mondo S.J."/>
            <person name="Dannebaum R.O."/>
            <person name="Kuo R.C."/>
            <person name="Labutti K."/>
            <person name="Haridas S."/>
            <person name="Kuo A."/>
            <person name="Salamov A."/>
            <person name="Ahrendt S.R."/>
            <person name="Lipzen A."/>
            <person name="Sullivan W."/>
            <person name="Andreopoulos W.B."/>
            <person name="Clum A."/>
            <person name="Lindquist E."/>
            <person name="Daum C."/>
            <person name="Ramamoorthy G.K."/>
            <person name="Gryganskyi A."/>
            <person name="Culley D."/>
            <person name="Magnuson J.K."/>
            <person name="James T.Y."/>
            <person name="O'Malley M.A."/>
            <person name="Stajich J.E."/>
            <person name="Spatafora J.W."/>
            <person name="Visel A."/>
            <person name="Grigoriev I.V."/>
        </authorList>
    </citation>
    <scope>NUCLEOTIDE SEQUENCE [LARGE SCALE GENOMIC DNA]</scope>
    <source>
        <strain evidence="10 11">ATCC 12442</strain>
    </source>
</reference>
<evidence type="ECO:0000256" key="7">
    <source>
        <dbReference type="ARBA" id="ARBA00023288"/>
    </source>
</evidence>
<dbReference type="InterPro" id="IPR001806">
    <property type="entry name" value="Small_GTPase"/>
</dbReference>
<dbReference type="EMBL" id="MCFD01000006">
    <property type="protein sequence ID" value="ORX70204.1"/>
    <property type="molecule type" value="Genomic_DNA"/>
</dbReference>
<dbReference type="InterPro" id="IPR027417">
    <property type="entry name" value="P-loop_NTPase"/>
</dbReference>
<dbReference type="PRINTS" id="PR00449">
    <property type="entry name" value="RASTRNSFRMNG"/>
</dbReference>
<dbReference type="GO" id="GO:0003924">
    <property type="term" value="F:GTPase activity"/>
    <property type="evidence" value="ECO:0007669"/>
    <property type="project" value="InterPro"/>
</dbReference>
<dbReference type="PROSITE" id="PS51419">
    <property type="entry name" value="RAB"/>
    <property type="match status" value="1"/>
</dbReference>
<evidence type="ECO:0000256" key="2">
    <source>
        <dbReference type="ARBA" id="ARBA00022448"/>
    </source>
</evidence>
<dbReference type="InterPro" id="IPR005225">
    <property type="entry name" value="Small_GTP-bd"/>
</dbReference>
<dbReference type="CDD" id="cd01863">
    <property type="entry name" value="Rab18"/>
    <property type="match status" value="1"/>
</dbReference>
<dbReference type="SMART" id="SM00174">
    <property type="entry name" value="RHO"/>
    <property type="match status" value="1"/>
</dbReference>
<dbReference type="GeneID" id="63807995"/>
<keyword evidence="8" id="KW-0636">Prenylation</keyword>
<protein>
    <submittedName>
        <fullName evidence="10">RAB18A, member ras oncogene family</fullName>
    </submittedName>
</protein>
<dbReference type="Gene3D" id="3.40.50.300">
    <property type="entry name" value="P-loop containing nucleotide triphosphate hydrolases"/>
    <property type="match status" value="1"/>
</dbReference>
<name>A0A1Y1WAM8_9FUNG</name>
<dbReference type="PROSITE" id="PS51421">
    <property type="entry name" value="RAS"/>
    <property type="match status" value="1"/>
</dbReference>
<dbReference type="RefSeq" id="XP_040743842.1">
    <property type="nucleotide sequence ID" value="XM_040891347.1"/>
</dbReference>
<dbReference type="SMART" id="SM00175">
    <property type="entry name" value="RAB"/>
    <property type="match status" value="1"/>
</dbReference>
<organism evidence="10 11">
    <name type="scientific">Linderina pennispora</name>
    <dbReference type="NCBI Taxonomy" id="61395"/>
    <lineage>
        <taxon>Eukaryota</taxon>
        <taxon>Fungi</taxon>
        <taxon>Fungi incertae sedis</taxon>
        <taxon>Zoopagomycota</taxon>
        <taxon>Kickxellomycotina</taxon>
        <taxon>Kickxellomycetes</taxon>
        <taxon>Kickxellales</taxon>
        <taxon>Kickxellaceae</taxon>
        <taxon>Linderina</taxon>
    </lineage>
</organism>
<dbReference type="GO" id="GO:0005525">
    <property type="term" value="F:GTP binding"/>
    <property type="evidence" value="ECO:0007669"/>
    <property type="project" value="UniProtKB-KW"/>
</dbReference>
<keyword evidence="3" id="KW-0488">Methylation</keyword>
<dbReference type="GO" id="GO:0015031">
    <property type="term" value="P:protein transport"/>
    <property type="evidence" value="ECO:0007669"/>
    <property type="project" value="UniProtKB-KW"/>
</dbReference>